<comment type="function">
    <text evidence="1">Putative transcription factor.</text>
</comment>
<dbReference type="GO" id="GO:0003677">
    <property type="term" value="F:DNA binding"/>
    <property type="evidence" value="ECO:0007669"/>
    <property type="project" value="UniProtKB-KW"/>
</dbReference>
<keyword evidence="5" id="KW-0804">Transcription</keyword>
<protein>
    <recommendedName>
        <fullName evidence="8">RWP-RK domain-containing protein</fullName>
    </recommendedName>
</protein>
<dbReference type="AlphaFoldDB" id="A0A8T2S3N5"/>
<organism evidence="9 10">
    <name type="scientific">Ceratopteris richardii</name>
    <name type="common">Triangle waterfern</name>
    <dbReference type="NCBI Taxonomy" id="49495"/>
    <lineage>
        <taxon>Eukaryota</taxon>
        <taxon>Viridiplantae</taxon>
        <taxon>Streptophyta</taxon>
        <taxon>Embryophyta</taxon>
        <taxon>Tracheophyta</taxon>
        <taxon>Polypodiopsida</taxon>
        <taxon>Polypodiidae</taxon>
        <taxon>Polypodiales</taxon>
        <taxon>Pteridineae</taxon>
        <taxon>Pteridaceae</taxon>
        <taxon>Parkerioideae</taxon>
        <taxon>Ceratopteris</taxon>
    </lineage>
</organism>
<accession>A0A8T2S3N5</accession>
<name>A0A8T2S3N5_CERRI</name>
<feature type="compositionally biased region" description="Polar residues" evidence="7">
    <location>
        <begin position="440"/>
        <end position="463"/>
    </location>
</feature>
<feature type="compositionally biased region" description="Polar residues" evidence="7">
    <location>
        <begin position="646"/>
        <end position="675"/>
    </location>
</feature>
<feature type="domain" description="RWP-RK" evidence="8">
    <location>
        <begin position="489"/>
        <end position="573"/>
    </location>
</feature>
<evidence type="ECO:0000313" key="9">
    <source>
        <dbReference type="EMBL" id="KAH7302647.1"/>
    </source>
</evidence>
<keyword evidence="2" id="KW-0805">Transcription regulation</keyword>
<dbReference type="Pfam" id="PF02042">
    <property type="entry name" value="RWP-RK"/>
    <property type="match status" value="1"/>
</dbReference>
<evidence type="ECO:0000256" key="5">
    <source>
        <dbReference type="ARBA" id="ARBA00023163"/>
    </source>
</evidence>
<dbReference type="InterPro" id="IPR003035">
    <property type="entry name" value="RWP-RK_dom"/>
</dbReference>
<evidence type="ECO:0000259" key="8">
    <source>
        <dbReference type="PROSITE" id="PS51519"/>
    </source>
</evidence>
<dbReference type="InterPro" id="IPR044607">
    <property type="entry name" value="RKD-like"/>
</dbReference>
<evidence type="ECO:0000256" key="3">
    <source>
        <dbReference type="ARBA" id="ARBA00023054"/>
    </source>
</evidence>
<feature type="compositionally biased region" description="Polar residues" evidence="7">
    <location>
        <begin position="472"/>
        <end position="481"/>
    </location>
</feature>
<dbReference type="EMBL" id="CM035428">
    <property type="protein sequence ID" value="KAH7302647.1"/>
    <property type="molecule type" value="Genomic_DNA"/>
</dbReference>
<proteinExistence type="predicted"/>
<sequence length="826" mass="90602">MIMNGSSAVRTRLVSGTDKAKFTVFVRGHQWSSARHTHESLQEFSKVIEKNARKLGFIKQDDKVDRLQLAESADGTDPEELDVDATLEDVLICMGKKKLVALITPRAHPELSQEKGQYALRDLQTDYGPNSRSNTLSVDISTHEAGTFSLATPTSAPSCREELCRMQNSLEVRTMDSPIISATMPMQSQASTYFVGKTPSNHLSTTVEEPPQGDFQTAMHAKGLQISISDTNLEQISSPTINLINNSYQTSAQASTNYLQNGNIMLPSIIHPSSLATPSPAELAQLLVQTSPSQYFTPGLNADTKCLSNSPFLENPSRLLNEVLELSQPQSLAPSQTFPPFNSLVPPGWINSCVKPINPMFVTGSSLKFPAPNIAVLAQFLSSQLKAFVPSTESNHSTSTLPTTNGAQLQSSTSNFVSHGTDAGMPHRTQNAGNLMDNIFLTNNNQTGDRSPCSNQDNKNCSVESEPDKDQSSSSVIDAQQNAQSQQEMIFLVNRRSKTGAGTHRLRMSELSTHFHLSVVDAAKKLGVSQTTLKKACRKFGLKRWPGRKVRSLESTINGLEHTIAVGQGAGMEELTEAQIRSEVLKLQQEMDHLVHGLPPMQHPTALRTADLYKRLYSQGWRSKNNSPEGINMIYVDETHAAAANNRPSSTLTSCSSGHRNVEATETSSSPQEVSIFSKPDETDHGMLTDKPAIDGQDSNAVNRSSDYPHDTSCQWISNTKKSIRSKRKRKFWSLEDNQFIQGNINKDDLNDNPWKASADFNAENSNCLSSNLHQGVECAPKECYPGDDYVCGIAAAHRKDSNQKQHSNPLRLLPGLDKGSRNHSN</sequence>
<feature type="region of interest" description="Disordered" evidence="7">
    <location>
        <begin position="799"/>
        <end position="826"/>
    </location>
</feature>
<feature type="compositionally biased region" description="Basic and acidic residues" evidence="7">
    <location>
        <begin position="679"/>
        <end position="688"/>
    </location>
</feature>
<keyword evidence="6" id="KW-0539">Nucleus</keyword>
<dbReference type="PANTHER" id="PTHR46373:SF31">
    <property type="entry name" value="RWP-RK DOMAIN-CONTAINING PROTEIN"/>
    <property type="match status" value="1"/>
</dbReference>
<feature type="compositionally biased region" description="Polar residues" evidence="7">
    <location>
        <begin position="392"/>
        <end position="418"/>
    </location>
</feature>
<feature type="region of interest" description="Disordered" evidence="7">
    <location>
        <begin position="645"/>
        <end position="699"/>
    </location>
</feature>
<dbReference type="GO" id="GO:0003700">
    <property type="term" value="F:DNA-binding transcription factor activity"/>
    <property type="evidence" value="ECO:0007669"/>
    <property type="project" value="InterPro"/>
</dbReference>
<evidence type="ECO:0000256" key="1">
    <source>
        <dbReference type="ARBA" id="ARBA00004049"/>
    </source>
</evidence>
<reference evidence="9 10" key="1">
    <citation type="submission" date="2021-08" db="EMBL/GenBank/DDBJ databases">
        <title>WGS assembly of Ceratopteris richardii.</title>
        <authorList>
            <person name="Marchant D.B."/>
            <person name="Chen G."/>
            <person name="Jenkins J."/>
            <person name="Shu S."/>
            <person name="Leebens-Mack J."/>
            <person name="Grimwood J."/>
            <person name="Schmutz J."/>
            <person name="Soltis P."/>
            <person name="Soltis D."/>
            <person name="Chen Z.-H."/>
        </authorList>
    </citation>
    <scope>NUCLEOTIDE SEQUENCE [LARGE SCALE GENOMIC DNA]</scope>
    <source>
        <strain evidence="9">Whitten #5841</strain>
        <tissue evidence="9">Leaf</tissue>
    </source>
</reference>
<dbReference type="OrthoDB" id="6270329at2759"/>
<dbReference type="OMA" id="CANDNAE"/>
<keyword evidence="4" id="KW-0238">DNA-binding</keyword>
<dbReference type="PANTHER" id="PTHR46373">
    <property type="entry name" value="PROTEIN RKD4"/>
    <property type="match status" value="1"/>
</dbReference>
<keyword evidence="10" id="KW-1185">Reference proteome</keyword>
<evidence type="ECO:0000256" key="6">
    <source>
        <dbReference type="ARBA" id="ARBA00023242"/>
    </source>
</evidence>
<evidence type="ECO:0000256" key="2">
    <source>
        <dbReference type="ARBA" id="ARBA00023015"/>
    </source>
</evidence>
<comment type="caution">
    <text evidence="9">The sequence shown here is derived from an EMBL/GenBank/DDBJ whole genome shotgun (WGS) entry which is preliminary data.</text>
</comment>
<dbReference type="Proteomes" id="UP000825935">
    <property type="component" value="Chromosome 23"/>
</dbReference>
<evidence type="ECO:0000256" key="7">
    <source>
        <dbReference type="SAM" id="MobiDB-lite"/>
    </source>
</evidence>
<dbReference type="PROSITE" id="PS51519">
    <property type="entry name" value="RWP_RK"/>
    <property type="match status" value="1"/>
</dbReference>
<gene>
    <name evidence="9" type="ORF">KP509_23G081500</name>
</gene>
<keyword evidence="3" id="KW-0175">Coiled coil</keyword>
<evidence type="ECO:0000256" key="4">
    <source>
        <dbReference type="ARBA" id="ARBA00023125"/>
    </source>
</evidence>
<feature type="region of interest" description="Disordered" evidence="7">
    <location>
        <begin position="392"/>
        <end position="481"/>
    </location>
</feature>
<evidence type="ECO:0000313" key="10">
    <source>
        <dbReference type="Proteomes" id="UP000825935"/>
    </source>
</evidence>